<evidence type="ECO:0000256" key="1">
    <source>
        <dbReference type="SAM" id="SignalP"/>
    </source>
</evidence>
<feature type="chain" id="PRO_5045518933" evidence="1">
    <location>
        <begin position="35"/>
        <end position="377"/>
    </location>
</feature>
<gene>
    <name evidence="2" type="ORF">H4W30_007684</name>
</gene>
<dbReference type="RefSeq" id="WP_192747146.1">
    <property type="nucleotide sequence ID" value="NZ_JADBEJ010000008.1"/>
</dbReference>
<evidence type="ECO:0000313" key="2">
    <source>
        <dbReference type="EMBL" id="MBE1580603.1"/>
    </source>
</evidence>
<comment type="caution">
    <text evidence="2">The sequence shown here is derived from an EMBL/GenBank/DDBJ whole genome shotgun (WGS) entry which is preliminary data.</text>
</comment>
<evidence type="ECO:0000313" key="3">
    <source>
        <dbReference type="Proteomes" id="UP000656548"/>
    </source>
</evidence>
<feature type="signal peptide" evidence="1">
    <location>
        <begin position="1"/>
        <end position="34"/>
    </location>
</feature>
<proteinExistence type="predicted"/>
<keyword evidence="3" id="KW-1185">Reference proteome</keyword>
<dbReference type="EMBL" id="JADBEJ010000008">
    <property type="protein sequence ID" value="MBE1580603.1"/>
    <property type="molecule type" value="Genomic_DNA"/>
</dbReference>
<reference evidence="2 3" key="1">
    <citation type="submission" date="2020-10" db="EMBL/GenBank/DDBJ databases">
        <title>Sequencing the genomes of 1000 actinobacteria strains.</title>
        <authorList>
            <person name="Klenk H.-P."/>
        </authorList>
    </citation>
    <scope>NUCLEOTIDE SEQUENCE [LARGE SCALE GENOMIC DNA]</scope>
    <source>
        <strain evidence="2 3">DSM 46661</strain>
    </source>
</reference>
<keyword evidence="1" id="KW-0732">Signal</keyword>
<accession>A0ABR9LK66</accession>
<organism evidence="2 3">
    <name type="scientific">Amycolatopsis roodepoortensis</name>
    <dbReference type="NCBI Taxonomy" id="700274"/>
    <lineage>
        <taxon>Bacteria</taxon>
        <taxon>Bacillati</taxon>
        <taxon>Actinomycetota</taxon>
        <taxon>Actinomycetes</taxon>
        <taxon>Pseudonocardiales</taxon>
        <taxon>Pseudonocardiaceae</taxon>
        <taxon>Amycolatopsis</taxon>
    </lineage>
</organism>
<sequence length="377" mass="38576">MGKHSRRKPSYLPKVAVGAAPLALLLAGPATALATQTDPSIPLPLDHQREGSLDRGVGFTSEDDTTVFRSFLTNTERNVFSKDVGDAKVIADVRRSVSETIETRDRVTAGPDKVGALAATKTSEAVKQGQREAVKVDRYGSVVAGNETELERTGARLTEVALDPRTGVPTLVSEDSRALRVAEGTYHAVRPLPRVGVINETEQHTGGTLDRALALDGGFSGDLGGVLEAGRSSGHAVDVGDFAAVGSTSAQHGNGRFSGVLPLGVGSGAGYGQEHALGGTIGPATGLVTTDQDLNLAQHGAGFTGSGSHTISGDLGIGDVASVRGTSTSSVRGVLPTADPAQAGQLTQSGTLDLTLLGRPAHTGFIAGALPLELKRS</sequence>
<protein>
    <submittedName>
        <fullName evidence="2">Uncharacterized protein</fullName>
    </submittedName>
</protein>
<name>A0ABR9LK66_9PSEU</name>
<dbReference type="Proteomes" id="UP000656548">
    <property type="component" value="Unassembled WGS sequence"/>
</dbReference>